<dbReference type="OrthoDB" id="2506484at2759"/>
<feature type="compositionally biased region" description="Basic and acidic residues" evidence="1">
    <location>
        <begin position="311"/>
        <end position="324"/>
    </location>
</feature>
<feature type="compositionally biased region" description="Acidic residues" evidence="1">
    <location>
        <begin position="273"/>
        <end position="289"/>
    </location>
</feature>
<dbReference type="RefSeq" id="XP_007405666.1">
    <property type="nucleotide sequence ID" value="XM_007405604.1"/>
</dbReference>
<feature type="region of interest" description="Disordered" evidence="1">
    <location>
        <begin position="220"/>
        <end position="324"/>
    </location>
</feature>
<organism evidence="3">
    <name type="scientific">Melampsora larici-populina (strain 98AG31 / pathotype 3-4-7)</name>
    <name type="common">Poplar leaf rust fungus</name>
    <dbReference type="NCBI Taxonomy" id="747676"/>
    <lineage>
        <taxon>Eukaryota</taxon>
        <taxon>Fungi</taxon>
        <taxon>Dikarya</taxon>
        <taxon>Basidiomycota</taxon>
        <taxon>Pucciniomycotina</taxon>
        <taxon>Pucciniomycetes</taxon>
        <taxon>Pucciniales</taxon>
        <taxon>Melampsoraceae</taxon>
        <taxon>Melampsora</taxon>
    </lineage>
</organism>
<dbReference type="EMBL" id="GL883093">
    <property type="protein sequence ID" value="EGG11064.1"/>
    <property type="molecule type" value="Genomic_DNA"/>
</dbReference>
<dbReference type="HOGENOM" id="CLU_059215_0_0_1"/>
<dbReference type="GeneID" id="18936272"/>
<dbReference type="VEuPathDB" id="FungiDB:MELLADRAFT_92509"/>
<gene>
    <name evidence="2" type="ORF">MELLADRAFT_92509</name>
</gene>
<feature type="compositionally biased region" description="Low complexity" evidence="1">
    <location>
        <begin position="246"/>
        <end position="256"/>
    </location>
</feature>
<dbReference type="InParanoid" id="F4R8Q4"/>
<evidence type="ECO:0000313" key="2">
    <source>
        <dbReference type="EMBL" id="EGG11064.1"/>
    </source>
</evidence>
<sequence length="365" mass="40251">MASTSTTTFGNAPARPSHPVTVSGVVEVSTLLPPADNHNYTYRSCTAAITCNEWDSDREAEYDGTFTAYCSSIDAPVDGHCYVMKSRFLPDCRSADYAMYHEADHRILVGTSDSFSGVLNNNTALTGLSIVNSKTTIPDDATGKNTLCFVMQHINYKPQIHEDYQFEIEYQIRPTRNLQSAQGLIQVGRETLINGFIVDWDNENTRWIVEVTSVSNCTGQADSANKKITPGGQVTPSGRVRPANVTPTKSTKAPKATPDPKGKRKAVNQEPLDYLEDDLDSEEEEEEEPAPPPKATRKSPKNPAKPKGKKAKEAKDHINVPGKLERPMPLLGAWSQRPFMVQSVFYRSMSENLSCPGLLWASVTH</sequence>
<dbReference type="AlphaFoldDB" id="F4R8Q4"/>
<evidence type="ECO:0000313" key="3">
    <source>
        <dbReference type="Proteomes" id="UP000001072"/>
    </source>
</evidence>
<reference evidence="3" key="1">
    <citation type="journal article" date="2011" name="Proc. Natl. Acad. Sci. U.S.A.">
        <title>Obligate biotrophy features unraveled by the genomic analysis of rust fungi.</title>
        <authorList>
            <person name="Duplessis S."/>
            <person name="Cuomo C.A."/>
            <person name="Lin Y.-C."/>
            <person name="Aerts A."/>
            <person name="Tisserant E."/>
            <person name="Veneault-Fourrey C."/>
            <person name="Joly D.L."/>
            <person name="Hacquard S."/>
            <person name="Amselem J."/>
            <person name="Cantarel B.L."/>
            <person name="Chiu R."/>
            <person name="Coutinho P.M."/>
            <person name="Feau N."/>
            <person name="Field M."/>
            <person name="Frey P."/>
            <person name="Gelhaye E."/>
            <person name="Goldberg J."/>
            <person name="Grabherr M.G."/>
            <person name="Kodira C.D."/>
            <person name="Kohler A."/>
            <person name="Kuees U."/>
            <person name="Lindquist E.A."/>
            <person name="Lucas S.M."/>
            <person name="Mago R."/>
            <person name="Mauceli E."/>
            <person name="Morin E."/>
            <person name="Murat C."/>
            <person name="Pangilinan J.L."/>
            <person name="Park R."/>
            <person name="Pearson M."/>
            <person name="Quesneville H."/>
            <person name="Rouhier N."/>
            <person name="Sakthikumar S."/>
            <person name="Salamov A.A."/>
            <person name="Schmutz J."/>
            <person name="Selles B."/>
            <person name="Shapiro H."/>
            <person name="Tanguay P."/>
            <person name="Tuskan G.A."/>
            <person name="Henrissat B."/>
            <person name="Van de Peer Y."/>
            <person name="Rouze P."/>
            <person name="Ellis J.G."/>
            <person name="Dodds P.N."/>
            <person name="Schein J.E."/>
            <person name="Zhong S."/>
            <person name="Hamelin R.C."/>
            <person name="Grigoriev I.V."/>
            <person name="Szabo L.J."/>
            <person name="Martin F."/>
        </authorList>
    </citation>
    <scope>NUCLEOTIDE SEQUENCE [LARGE SCALE GENOMIC DNA]</scope>
    <source>
        <strain evidence="3">98AG31 / pathotype 3-4-7</strain>
    </source>
</reference>
<feature type="compositionally biased region" description="Basic residues" evidence="1">
    <location>
        <begin position="295"/>
        <end position="310"/>
    </location>
</feature>
<evidence type="ECO:0000256" key="1">
    <source>
        <dbReference type="SAM" id="MobiDB-lite"/>
    </source>
</evidence>
<name>F4R8Q4_MELLP</name>
<protein>
    <submittedName>
        <fullName evidence="2">Uncharacterized protein</fullName>
    </submittedName>
</protein>
<dbReference type="KEGG" id="mlr:MELLADRAFT_92509"/>
<keyword evidence="3" id="KW-1185">Reference proteome</keyword>
<accession>F4R8Q4</accession>
<proteinExistence type="predicted"/>
<dbReference type="Proteomes" id="UP000001072">
    <property type="component" value="Unassembled WGS sequence"/>
</dbReference>